<dbReference type="InterPro" id="IPR032675">
    <property type="entry name" value="LRR_dom_sf"/>
</dbReference>
<dbReference type="AlphaFoldDB" id="A0A8H6Z515"/>
<dbReference type="EMBL" id="JACAZH010000004">
    <property type="protein sequence ID" value="KAF7371099.1"/>
    <property type="molecule type" value="Genomic_DNA"/>
</dbReference>
<reference evidence="1" key="1">
    <citation type="submission" date="2020-05" db="EMBL/GenBank/DDBJ databases">
        <title>Mycena genomes resolve the evolution of fungal bioluminescence.</title>
        <authorList>
            <person name="Tsai I.J."/>
        </authorList>
    </citation>
    <scope>NUCLEOTIDE SEQUENCE</scope>
    <source>
        <strain evidence="1">160909Yilan</strain>
    </source>
</reference>
<accession>A0A8H6Z515</accession>
<gene>
    <name evidence="1" type="ORF">MSAN_00744700</name>
</gene>
<dbReference type="Gene3D" id="3.80.10.10">
    <property type="entry name" value="Ribonuclease Inhibitor"/>
    <property type="match status" value="1"/>
</dbReference>
<sequence>MALCTNPGAIGTVPEALDLTVQPGTRHHTLLTTNQPPEDSDTPFIQAVVSESDPRLAYLEAEIAKLQDQLKPLEEERLSLLTYRAQNRAILSPIRRIPPEILSDIFWWTLPPIEDARQNAPYEAHNIPWLLTHISSRWRAICIATPSLWSRIVVNYVEIHQMSRSRRPSSAPHLALIATQIQRSRKLKIHFYGSPEMDSRPQIQMFELLMQHSSRWEELSLGLTTEIFPLLISLHDRLPSLERLWVQWDGVENSSDKSLDCFQTVSSLVEFGVVNEFRDLPIHLPAPQLTRYELNGPWSTHQHILRGAPNLVEAHIHIDFDLEIRSDSVIELRRLRRLYISDSTSTVLSVLKAPALEELAVFLVSDGQLDFLDCLRGFVDRSLCRLRRLCLRGFSEPHTTTQILNTFLSITELVIIFATPHDVNALISALCLTEGDILAPQLESLFFGCETDEEDSDPDSNFDFTALPTMLKGRWEAENCALEHAALMTHGNPPLDPLTLSGLHALRQDGLHFLLSENARELANAQNAWTYGSTWN</sequence>
<dbReference type="OrthoDB" id="3365698at2759"/>
<evidence type="ECO:0000313" key="1">
    <source>
        <dbReference type="EMBL" id="KAF7371099.1"/>
    </source>
</evidence>
<evidence type="ECO:0000313" key="2">
    <source>
        <dbReference type="Proteomes" id="UP000623467"/>
    </source>
</evidence>
<name>A0A8H6Z515_9AGAR</name>
<comment type="caution">
    <text evidence="1">The sequence shown here is derived from an EMBL/GenBank/DDBJ whole genome shotgun (WGS) entry which is preliminary data.</text>
</comment>
<protein>
    <submittedName>
        <fullName evidence="1">F-box domain-containing protein</fullName>
    </submittedName>
</protein>
<keyword evidence="2" id="KW-1185">Reference proteome</keyword>
<dbReference type="Proteomes" id="UP000623467">
    <property type="component" value="Unassembled WGS sequence"/>
</dbReference>
<organism evidence="1 2">
    <name type="scientific">Mycena sanguinolenta</name>
    <dbReference type="NCBI Taxonomy" id="230812"/>
    <lineage>
        <taxon>Eukaryota</taxon>
        <taxon>Fungi</taxon>
        <taxon>Dikarya</taxon>
        <taxon>Basidiomycota</taxon>
        <taxon>Agaricomycotina</taxon>
        <taxon>Agaricomycetes</taxon>
        <taxon>Agaricomycetidae</taxon>
        <taxon>Agaricales</taxon>
        <taxon>Marasmiineae</taxon>
        <taxon>Mycenaceae</taxon>
        <taxon>Mycena</taxon>
    </lineage>
</organism>
<proteinExistence type="predicted"/>